<feature type="chain" id="PRO_5039284600" description="Gram-positive cocci surface proteins LPxTG domain-containing protein" evidence="3">
    <location>
        <begin position="24"/>
        <end position="320"/>
    </location>
</feature>
<gene>
    <name evidence="4" type="ORF">GCM10011519_02250</name>
</gene>
<sequence length="320" mass="33130">MLGAALGLSVVAAVLAIGTPSRAAAAESCPRPDKASNVIQLRPGQSTITFPGARSADFCAGRPAYAKTELWPGAKPVADRQVDARGVGTWTRLDDGRITFTVDPSFQRRPLGDDGPGRDAILKFAIVDTEGNYVASHVLAYVVYDGASAFPDSLKACARGGVVRPLANDVAGWRGTNEYDKRHARLLPGTLRLADTGPGGVVRTDQGAWHVLKGGEVRFTPAEGWHGKTPPLRYSVRDTFGNTASSTVTATSCGATSASASASASPTSSDEASSASTADDEPASKGIGTRAWVPLVLALLCVLAGGLALRRRRSSDGGGQ</sequence>
<evidence type="ECO:0000256" key="3">
    <source>
        <dbReference type="SAM" id="SignalP"/>
    </source>
</evidence>
<keyword evidence="2" id="KW-1133">Transmembrane helix</keyword>
<evidence type="ECO:0000256" key="2">
    <source>
        <dbReference type="SAM" id="Phobius"/>
    </source>
</evidence>
<reference evidence="4" key="2">
    <citation type="submission" date="2020-09" db="EMBL/GenBank/DDBJ databases">
        <authorList>
            <person name="Sun Q."/>
            <person name="Zhou Y."/>
        </authorList>
    </citation>
    <scope>NUCLEOTIDE SEQUENCE</scope>
    <source>
        <strain evidence="4">CGMCC 1.16067</strain>
    </source>
</reference>
<name>A0A917B9S0_9ACTN</name>
<keyword evidence="5" id="KW-1185">Reference proteome</keyword>
<comment type="caution">
    <text evidence="4">The sequence shown here is derived from an EMBL/GenBank/DDBJ whole genome shotgun (WGS) entry which is preliminary data.</text>
</comment>
<feature type="compositionally biased region" description="Low complexity" evidence="1">
    <location>
        <begin position="251"/>
        <end position="277"/>
    </location>
</feature>
<dbReference type="AlphaFoldDB" id="A0A917B9S0"/>
<proteinExistence type="predicted"/>
<dbReference type="Pfam" id="PF17963">
    <property type="entry name" value="Big_9"/>
    <property type="match status" value="1"/>
</dbReference>
<evidence type="ECO:0000313" key="5">
    <source>
        <dbReference type="Proteomes" id="UP000649179"/>
    </source>
</evidence>
<dbReference type="EMBL" id="BMKQ01000001">
    <property type="protein sequence ID" value="GGF32390.1"/>
    <property type="molecule type" value="Genomic_DNA"/>
</dbReference>
<feature type="signal peptide" evidence="3">
    <location>
        <begin position="1"/>
        <end position="23"/>
    </location>
</feature>
<organism evidence="4 5">
    <name type="scientific">Marmoricola endophyticus</name>
    <dbReference type="NCBI Taxonomy" id="2040280"/>
    <lineage>
        <taxon>Bacteria</taxon>
        <taxon>Bacillati</taxon>
        <taxon>Actinomycetota</taxon>
        <taxon>Actinomycetes</taxon>
        <taxon>Propionibacteriales</taxon>
        <taxon>Nocardioidaceae</taxon>
        <taxon>Marmoricola</taxon>
    </lineage>
</organism>
<keyword evidence="2" id="KW-0472">Membrane</keyword>
<accession>A0A917B9S0</accession>
<feature type="transmembrane region" description="Helical" evidence="2">
    <location>
        <begin position="291"/>
        <end position="309"/>
    </location>
</feature>
<evidence type="ECO:0000313" key="4">
    <source>
        <dbReference type="EMBL" id="GGF32390.1"/>
    </source>
</evidence>
<feature type="region of interest" description="Disordered" evidence="1">
    <location>
        <begin position="251"/>
        <end position="285"/>
    </location>
</feature>
<reference evidence="4" key="1">
    <citation type="journal article" date="2014" name="Int. J. Syst. Evol. Microbiol.">
        <title>Complete genome sequence of Corynebacterium casei LMG S-19264T (=DSM 44701T), isolated from a smear-ripened cheese.</title>
        <authorList>
            <consortium name="US DOE Joint Genome Institute (JGI-PGF)"/>
            <person name="Walter F."/>
            <person name="Albersmeier A."/>
            <person name="Kalinowski J."/>
            <person name="Ruckert C."/>
        </authorList>
    </citation>
    <scope>NUCLEOTIDE SEQUENCE</scope>
    <source>
        <strain evidence="4">CGMCC 1.16067</strain>
    </source>
</reference>
<dbReference type="Proteomes" id="UP000649179">
    <property type="component" value="Unassembled WGS sequence"/>
</dbReference>
<protein>
    <recommendedName>
        <fullName evidence="6">Gram-positive cocci surface proteins LPxTG domain-containing protein</fullName>
    </recommendedName>
</protein>
<evidence type="ECO:0008006" key="6">
    <source>
        <dbReference type="Google" id="ProtNLM"/>
    </source>
</evidence>
<keyword evidence="2" id="KW-0812">Transmembrane</keyword>
<keyword evidence="3" id="KW-0732">Signal</keyword>
<evidence type="ECO:0000256" key="1">
    <source>
        <dbReference type="SAM" id="MobiDB-lite"/>
    </source>
</evidence>